<dbReference type="Gene3D" id="3.10.20.810">
    <property type="entry name" value="Phosphoribosyl-AMP cyclohydrolase"/>
    <property type="match status" value="1"/>
</dbReference>
<comment type="cofactor">
    <cofactor evidence="11">
        <name>Zn(2+)</name>
        <dbReference type="ChEBI" id="CHEBI:29105"/>
    </cofactor>
    <text evidence="11">Binds 1 zinc ion per subunit.</text>
</comment>
<keyword evidence="7 11" id="KW-0963">Cytoplasm</keyword>
<keyword evidence="9 11" id="KW-0378">Hydrolase</keyword>
<proteinExistence type="inferred from homology"/>
<protein>
    <recommendedName>
        <fullName evidence="11">Phosphoribosyl-AMP cyclohydrolase</fullName>
        <shortName evidence="11">PRA-CH</shortName>
        <ecNumber evidence="11">3.5.4.19</ecNumber>
    </recommendedName>
</protein>
<dbReference type="InterPro" id="IPR038019">
    <property type="entry name" value="PRib_AMP_CycHydrolase_sf"/>
</dbReference>
<evidence type="ECO:0000313" key="13">
    <source>
        <dbReference type="EMBL" id="PWB92471.1"/>
    </source>
</evidence>
<evidence type="ECO:0000256" key="8">
    <source>
        <dbReference type="ARBA" id="ARBA00022605"/>
    </source>
</evidence>
<evidence type="ECO:0000256" key="11">
    <source>
        <dbReference type="HAMAP-Rule" id="MF_01021"/>
    </source>
</evidence>
<comment type="subunit">
    <text evidence="11">Homodimer.</text>
</comment>
<keyword evidence="10 11" id="KW-0368">Histidine biosynthesis</keyword>
<feature type="binding site" evidence="11">
    <location>
        <position position="91"/>
    </location>
    <ligand>
        <name>Mg(2+)</name>
        <dbReference type="ChEBI" id="CHEBI:18420"/>
    </ligand>
</feature>
<dbReference type="GO" id="GO:0004635">
    <property type="term" value="F:phosphoribosyl-AMP cyclohydrolase activity"/>
    <property type="evidence" value="ECO:0007669"/>
    <property type="project" value="UniProtKB-UniRule"/>
</dbReference>
<accession>A0A2U1SLH9</accession>
<comment type="similarity">
    <text evidence="11">Belongs to the PRA-CH family.</text>
</comment>
<feature type="domain" description="Phosphoribosyl-AMP cyclohydrolase" evidence="12">
    <location>
        <begin position="42"/>
        <end position="117"/>
    </location>
</feature>
<reference evidence="13 14" key="1">
    <citation type="journal article" date="2018" name="Appl. Microbiol. Biotechnol.">
        <title>Co-cultivation of the strictly anaerobic methanogen Methanosarcina barkeri with aerobic methanotrophs in an oxygen-limited membrane bioreactor.</title>
        <authorList>
            <person name="In 't Zandt M.H."/>
            <person name="van den Bosch T.J.M."/>
            <person name="Rijkers R."/>
            <person name="van Kessel M.A.H.J."/>
            <person name="Jetten M.S.M."/>
            <person name="Welte C.U."/>
        </authorList>
    </citation>
    <scope>NUCLEOTIDE SEQUENCE [LARGE SCALE GENOMIC DNA]</scope>
    <source>
        <strain evidence="13 14">DSM 17706</strain>
    </source>
</reference>
<dbReference type="HAMAP" id="MF_01021">
    <property type="entry name" value="HisI"/>
    <property type="match status" value="1"/>
</dbReference>
<evidence type="ECO:0000256" key="2">
    <source>
        <dbReference type="ARBA" id="ARBA00001460"/>
    </source>
</evidence>
<dbReference type="PANTHER" id="PTHR42945:SF1">
    <property type="entry name" value="HISTIDINE BIOSYNTHESIS BIFUNCTIONAL PROTEIN HIS7"/>
    <property type="match status" value="1"/>
</dbReference>
<dbReference type="AlphaFoldDB" id="A0A2U1SLH9"/>
<feature type="binding site" evidence="11">
    <location>
        <position position="89"/>
    </location>
    <ligand>
        <name>Mg(2+)</name>
        <dbReference type="ChEBI" id="CHEBI:18420"/>
    </ligand>
</feature>
<evidence type="ECO:0000256" key="3">
    <source>
        <dbReference type="ARBA" id="ARBA00005169"/>
    </source>
</evidence>
<name>A0A2U1SLH9_METSR</name>
<evidence type="ECO:0000259" key="12">
    <source>
        <dbReference type="Pfam" id="PF01502"/>
    </source>
</evidence>
<evidence type="ECO:0000256" key="10">
    <source>
        <dbReference type="ARBA" id="ARBA00023102"/>
    </source>
</evidence>
<sequence length="132" mass="14445">MSALPPAEAHALEEGLAFAPRYDAQGLIVCVTVEAATRDVLMVAYMNELALAKTLETGIAHYWSRSRQSLWRKGDTSGQVQKVVSLEVDCDQDALLMTVEPGGDGKSCHTGRKSCFYRRVEGGATPRLVFRD</sequence>
<comment type="caution">
    <text evidence="13">The sequence shown here is derived from an EMBL/GenBank/DDBJ whole genome shotgun (WGS) entry which is preliminary data.</text>
</comment>
<organism evidence="13 14">
    <name type="scientific">Methylosinus sporium</name>
    <dbReference type="NCBI Taxonomy" id="428"/>
    <lineage>
        <taxon>Bacteria</taxon>
        <taxon>Pseudomonadati</taxon>
        <taxon>Pseudomonadota</taxon>
        <taxon>Alphaproteobacteria</taxon>
        <taxon>Hyphomicrobiales</taxon>
        <taxon>Methylocystaceae</taxon>
        <taxon>Methylosinus</taxon>
    </lineage>
</organism>
<dbReference type="InterPro" id="IPR002496">
    <property type="entry name" value="PRib_AMP_CycHydrolase_dom"/>
</dbReference>
<feature type="binding site" evidence="11">
    <location>
        <position position="108"/>
    </location>
    <ligand>
        <name>Zn(2+)</name>
        <dbReference type="ChEBI" id="CHEBI:29105"/>
        <note>ligand shared between dimeric partners</note>
    </ligand>
</feature>
<evidence type="ECO:0000256" key="4">
    <source>
        <dbReference type="ARBA" id="ARBA00005204"/>
    </source>
</evidence>
<dbReference type="GO" id="GO:0004636">
    <property type="term" value="F:phosphoribosyl-ATP diphosphatase activity"/>
    <property type="evidence" value="ECO:0007669"/>
    <property type="project" value="UniProtKB-EC"/>
</dbReference>
<dbReference type="InterPro" id="IPR026660">
    <property type="entry name" value="PRA-CH"/>
</dbReference>
<evidence type="ECO:0000256" key="6">
    <source>
        <dbReference type="ARBA" id="ARBA00008299"/>
    </source>
</evidence>
<dbReference type="NCBIfam" id="NF000768">
    <property type="entry name" value="PRK00051.1"/>
    <property type="match status" value="1"/>
</dbReference>
<dbReference type="SUPFAM" id="SSF141734">
    <property type="entry name" value="HisI-like"/>
    <property type="match status" value="1"/>
</dbReference>
<dbReference type="Gene3D" id="4.10.80.70">
    <property type="match status" value="1"/>
</dbReference>
<dbReference type="GO" id="GO:0000105">
    <property type="term" value="P:L-histidine biosynthetic process"/>
    <property type="evidence" value="ECO:0007669"/>
    <property type="project" value="UniProtKB-UniRule"/>
</dbReference>
<comment type="similarity">
    <text evidence="6">In the N-terminal section; belongs to the PRA-CH family.</text>
</comment>
<dbReference type="OrthoDB" id="9795769at2"/>
<keyword evidence="11" id="KW-0479">Metal-binding</keyword>
<feature type="binding site" evidence="11">
    <location>
        <position position="90"/>
    </location>
    <ligand>
        <name>Zn(2+)</name>
        <dbReference type="ChEBI" id="CHEBI:29105"/>
        <note>ligand shared between dimeric partners</note>
    </ligand>
</feature>
<gene>
    <name evidence="11" type="primary">hisI</name>
    <name evidence="13" type="ORF">C5689_18035</name>
</gene>
<evidence type="ECO:0000256" key="1">
    <source>
        <dbReference type="ARBA" id="ARBA00000024"/>
    </source>
</evidence>
<comment type="similarity">
    <text evidence="5">In the C-terminal section; belongs to the PRA-PH family.</text>
</comment>
<dbReference type="GO" id="GO:0000287">
    <property type="term" value="F:magnesium ion binding"/>
    <property type="evidence" value="ECO:0007669"/>
    <property type="project" value="UniProtKB-UniRule"/>
</dbReference>
<evidence type="ECO:0000256" key="5">
    <source>
        <dbReference type="ARBA" id="ARBA00007731"/>
    </source>
</evidence>
<evidence type="ECO:0000313" key="14">
    <source>
        <dbReference type="Proteomes" id="UP000245137"/>
    </source>
</evidence>
<comment type="subcellular location">
    <subcellularLocation>
        <location evidence="11">Cytoplasm</location>
    </subcellularLocation>
</comment>
<keyword evidence="11" id="KW-0862">Zinc</keyword>
<evidence type="ECO:0000256" key="9">
    <source>
        <dbReference type="ARBA" id="ARBA00022801"/>
    </source>
</evidence>
<comment type="pathway">
    <text evidence="3 11">Amino-acid biosynthesis; L-histidine biosynthesis; L-histidine from 5-phospho-alpha-D-ribose 1-diphosphate: step 3/9.</text>
</comment>
<dbReference type="EMBL" id="PUIV01000053">
    <property type="protein sequence ID" value="PWB92471.1"/>
    <property type="molecule type" value="Genomic_DNA"/>
</dbReference>
<comment type="catalytic activity">
    <reaction evidence="2">
        <text>1-(5-phospho-beta-D-ribosyl)-ATP + H2O = 1-(5-phospho-beta-D-ribosyl)-5'-AMP + diphosphate + H(+)</text>
        <dbReference type="Rhea" id="RHEA:22828"/>
        <dbReference type="ChEBI" id="CHEBI:15377"/>
        <dbReference type="ChEBI" id="CHEBI:15378"/>
        <dbReference type="ChEBI" id="CHEBI:33019"/>
        <dbReference type="ChEBI" id="CHEBI:59457"/>
        <dbReference type="ChEBI" id="CHEBI:73183"/>
        <dbReference type="EC" id="3.6.1.31"/>
    </reaction>
</comment>
<dbReference type="RefSeq" id="WP_108918626.1">
    <property type="nucleotide sequence ID" value="NZ_BGJY01000001.1"/>
</dbReference>
<dbReference type="EC" id="3.5.4.19" evidence="11"/>
<comment type="catalytic activity">
    <reaction evidence="1 11">
        <text>1-(5-phospho-beta-D-ribosyl)-5'-AMP + H2O = 1-(5-phospho-beta-D-ribosyl)-5-[(5-phospho-beta-D-ribosylamino)methylideneamino]imidazole-4-carboxamide</text>
        <dbReference type="Rhea" id="RHEA:20049"/>
        <dbReference type="ChEBI" id="CHEBI:15377"/>
        <dbReference type="ChEBI" id="CHEBI:58435"/>
        <dbReference type="ChEBI" id="CHEBI:59457"/>
        <dbReference type="EC" id="3.5.4.19"/>
    </reaction>
</comment>
<dbReference type="FunFam" id="3.10.20.810:FF:000001">
    <property type="entry name" value="Histidine biosynthesis bifunctional protein HisIE"/>
    <property type="match status" value="1"/>
</dbReference>
<dbReference type="UniPathway" id="UPA00031">
    <property type="reaction ID" value="UER00008"/>
</dbReference>
<dbReference type="GO" id="GO:0005737">
    <property type="term" value="C:cytoplasm"/>
    <property type="evidence" value="ECO:0007669"/>
    <property type="project" value="UniProtKB-SubCell"/>
</dbReference>
<comment type="pathway">
    <text evidence="4">Amino-acid biosynthesis; L-histidine biosynthesis; L-histidine from 5-phospho-alpha-D-ribose 1-diphosphate: step 2/9.</text>
</comment>
<comment type="cofactor">
    <cofactor evidence="11">
        <name>Mg(2+)</name>
        <dbReference type="ChEBI" id="CHEBI:18420"/>
    </cofactor>
    <text evidence="11">Binds 1 Mg(2+) ion per subunit.</text>
</comment>
<evidence type="ECO:0000256" key="7">
    <source>
        <dbReference type="ARBA" id="ARBA00022490"/>
    </source>
</evidence>
<dbReference type="PANTHER" id="PTHR42945">
    <property type="entry name" value="HISTIDINE BIOSYNTHESIS BIFUNCTIONAL PROTEIN"/>
    <property type="match status" value="1"/>
</dbReference>
<dbReference type="GO" id="GO:0008270">
    <property type="term" value="F:zinc ion binding"/>
    <property type="evidence" value="ECO:0007669"/>
    <property type="project" value="UniProtKB-UniRule"/>
</dbReference>
<dbReference type="Proteomes" id="UP000245137">
    <property type="component" value="Unassembled WGS sequence"/>
</dbReference>
<feature type="binding site" evidence="11">
    <location>
        <position position="115"/>
    </location>
    <ligand>
        <name>Zn(2+)</name>
        <dbReference type="ChEBI" id="CHEBI:29105"/>
        <note>ligand shared between dimeric partners</note>
    </ligand>
</feature>
<keyword evidence="14" id="KW-1185">Reference proteome</keyword>
<keyword evidence="11" id="KW-0460">Magnesium</keyword>
<comment type="function">
    <text evidence="11">Catalyzes the hydrolysis of the adenine ring of phosphoribosyl-AMP.</text>
</comment>
<dbReference type="Pfam" id="PF01502">
    <property type="entry name" value="PRA-CH"/>
    <property type="match status" value="1"/>
</dbReference>
<keyword evidence="8 11" id="KW-0028">Amino-acid biosynthesis</keyword>
<feature type="binding site" evidence="11">
    <location>
        <position position="93"/>
    </location>
    <ligand>
        <name>Mg(2+)</name>
        <dbReference type="ChEBI" id="CHEBI:18420"/>
    </ligand>
</feature>